<comment type="subcellular location">
    <subcellularLocation>
        <location evidence="1">Cytoplasm</location>
        <location evidence="1">Cytoskeleton</location>
        <location evidence="1">Microtubule organizing center</location>
        <location evidence="1">Centrosome</location>
        <location evidence="1">Centriole</location>
    </subcellularLocation>
    <subcellularLocation>
        <location evidence="2">Nucleus</location>
    </subcellularLocation>
</comment>
<evidence type="ECO:0000256" key="2">
    <source>
        <dbReference type="ARBA" id="ARBA00004123"/>
    </source>
</evidence>
<dbReference type="GO" id="GO:0046600">
    <property type="term" value="P:negative regulation of centriole replication"/>
    <property type="evidence" value="ECO:0007669"/>
    <property type="project" value="InterPro"/>
</dbReference>
<evidence type="ECO:0000256" key="7">
    <source>
        <dbReference type="ARBA" id="ARBA00023212"/>
    </source>
</evidence>
<feature type="compositionally biased region" description="Basic and acidic residues" evidence="10">
    <location>
        <begin position="332"/>
        <end position="344"/>
    </location>
</feature>
<dbReference type="Pfam" id="PF15501">
    <property type="entry name" value="MDM1"/>
    <property type="match status" value="2"/>
</dbReference>
<evidence type="ECO:0000256" key="1">
    <source>
        <dbReference type="ARBA" id="ARBA00004114"/>
    </source>
</evidence>
<feature type="compositionally biased region" description="Basic and acidic residues" evidence="10">
    <location>
        <begin position="625"/>
        <end position="641"/>
    </location>
</feature>
<feature type="compositionally biased region" description="Basic and acidic residues" evidence="10">
    <location>
        <begin position="183"/>
        <end position="192"/>
    </location>
</feature>
<reference evidence="11" key="1">
    <citation type="journal article" date="2012" name="Nature">
        <title>The oyster genome reveals stress adaptation and complexity of shell formation.</title>
        <authorList>
            <person name="Zhang G."/>
            <person name="Fang X."/>
            <person name="Guo X."/>
            <person name="Li L."/>
            <person name="Luo R."/>
            <person name="Xu F."/>
            <person name="Yang P."/>
            <person name="Zhang L."/>
            <person name="Wang X."/>
            <person name="Qi H."/>
            <person name="Xiong Z."/>
            <person name="Que H."/>
            <person name="Xie Y."/>
            <person name="Holland P.W."/>
            <person name="Paps J."/>
            <person name="Zhu Y."/>
            <person name="Wu F."/>
            <person name="Chen Y."/>
            <person name="Wang J."/>
            <person name="Peng C."/>
            <person name="Meng J."/>
            <person name="Yang L."/>
            <person name="Liu J."/>
            <person name="Wen B."/>
            <person name="Zhang N."/>
            <person name="Huang Z."/>
            <person name="Zhu Q."/>
            <person name="Feng Y."/>
            <person name="Mount A."/>
            <person name="Hedgecock D."/>
            <person name="Xu Z."/>
            <person name="Liu Y."/>
            <person name="Domazet-Loso T."/>
            <person name="Du Y."/>
            <person name="Sun X."/>
            <person name="Zhang S."/>
            <person name="Liu B."/>
            <person name="Cheng P."/>
            <person name="Jiang X."/>
            <person name="Li J."/>
            <person name="Fan D."/>
            <person name="Wang W."/>
            <person name="Fu W."/>
            <person name="Wang T."/>
            <person name="Wang B."/>
            <person name="Zhang J."/>
            <person name="Peng Z."/>
            <person name="Li Y."/>
            <person name="Li N."/>
            <person name="Wang J."/>
            <person name="Chen M."/>
            <person name="He Y."/>
            <person name="Tan F."/>
            <person name="Song X."/>
            <person name="Zheng Q."/>
            <person name="Huang R."/>
            <person name="Yang H."/>
            <person name="Du X."/>
            <person name="Chen L."/>
            <person name="Yang M."/>
            <person name="Gaffney P.M."/>
            <person name="Wang S."/>
            <person name="Luo L."/>
            <person name="She Z."/>
            <person name="Ming Y."/>
            <person name="Huang W."/>
            <person name="Zhang S."/>
            <person name="Huang B."/>
            <person name="Zhang Y."/>
            <person name="Qu T."/>
            <person name="Ni P."/>
            <person name="Miao G."/>
            <person name="Wang J."/>
            <person name="Wang Q."/>
            <person name="Steinberg C.E."/>
            <person name="Wang H."/>
            <person name="Li N."/>
            <person name="Qian L."/>
            <person name="Zhang G."/>
            <person name="Li Y."/>
            <person name="Yang H."/>
            <person name="Liu X."/>
            <person name="Wang J."/>
            <person name="Yin Y."/>
            <person name="Wang J."/>
        </authorList>
    </citation>
    <scope>NUCLEOTIDE SEQUENCE [LARGE SCALE GENOMIC DNA]</scope>
    <source>
        <strain evidence="11">05x7-T-G4-1.051#20</strain>
    </source>
</reference>
<feature type="compositionally biased region" description="Basic residues" evidence="10">
    <location>
        <begin position="643"/>
        <end position="653"/>
    </location>
</feature>
<keyword evidence="6" id="KW-0493">Microtubule</keyword>
<evidence type="ECO:0000256" key="8">
    <source>
        <dbReference type="ARBA" id="ARBA00023242"/>
    </source>
</evidence>
<evidence type="ECO:0000256" key="10">
    <source>
        <dbReference type="SAM" id="MobiDB-lite"/>
    </source>
</evidence>
<comment type="function">
    <text evidence="9">Microtubule-binding protein that negatively regulates centriole duplication. Binds to and stabilizes microtubules.</text>
</comment>
<evidence type="ECO:0000256" key="9">
    <source>
        <dbReference type="ARBA" id="ARBA00045771"/>
    </source>
</evidence>
<dbReference type="PANTHER" id="PTHR32078:SF1">
    <property type="entry name" value="NUCLEAR PROTEIN MDM1"/>
    <property type="match status" value="1"/>
</dbReference>
<dbReference type="GO" id="GO:0005634">
    <property type="term" value="C:nucleus"/>
    <property type="evidence" value="ECO:0007669"/>
    <property type="project" value="UniProtKB-SubCell"/>
</dbReference>
<protein>
    <recommendedName>
        <fullName evidence="4">Nuclear protein MDM1</fullName>
    </recommendedName>
</protein>
<accession>K1QZU5</accession>
<feature type="compositionally biased region" description="Basic and acidic residues" evidence="10">
    <location>
        <begin position="654"/>
        <end position="668"/>
    </location>
</feature>
<dbReference type="GO" id="GO:0005874">
    <property type="term" value="C:microtubule"/>
    <property type="evidence" value="ECO:0007669"/>
    <property type="project" value="UniProtKB-KW"/>
</dbReference>
<feature type="compositionally biased region" description="Basic and acidic residues" evidence="10">
    <location>
        <begin position="201"/>
        <end position="212"/>
    </location>
</feature>
<dbReference type="GO" id="GO:0005814">
    <property type="term" value="C:centriole"/>
    <property type="evidence" value="ECO:0007669"/>
    <property type="project" value="UniProtKB-SubCell"/>
</dbReference>
<evidence type="ECO:0000256" key="4">
    <source>
        <dbReference type="ARBA" id="ARBA00013508"/>
    </source>
</evidence>
<keyword evidence="8" id="KW-0539">Nucleus</keyword>
<dbReference type="InParanoid" id="K1QZU5"/>
<gene>
    <name evidence="11" type="ORF">CGI_10023678</name>
</gene>
<dbReference type="InterPro" id="IPR029136">
    <property type="entry name" value="MDM1"/>
</dbReference>
<feature type="compositionally biased region" description="Basic and acidic residues" evidence="10">
    <location>
        <begin position="434"/>
        <end position="444"/>
    </location>
</feature>
<feature type="region of interest" description="Disordered" evidence="10">
    <location>
        <begin position="619"/>
        <end position="760"/>
    </location>
</feature>
<feature type="region of interest" description="Disordered" evidence="10">
    <location>
        <begin position="96"/>
        <end position="169"/>
    </location>
</feature>
<dbReference type="GO" id="GO:0008017">
    <property type="term" value="F:microtubule binding"/>
    <property type="evidence" value="ECO:0007669"/>
    <property type="project" value="InterPro"/>
</dbReference>
<comment type="similarity">
    <text evidence="3">Belongs to the MDM1 family.</text>
</comment>
<dbReference type="AlphaFoldDB" id="K1QZU5"/>
<keyword evidence="5" id="KW-0963">Cytoplasm</keyword>
<organism evidence="11">
    <name type="scientific">Magallana gigas</name>
    <name type="common">Pacific oyster</name>
    <name type="synonym">Crassostrea gigas</name>
    <dbReference type="NCBI Taxonomy" id="29159"/>
    <lineage>
        <taxon>Eukaryota</taxon>
        <taxon>Metazoa</taxon>
        <taxon>Spiralia</taxon>
        <taxon>Lophotrochozoa</taxon>
        <taxon>Mollusca</taxon>
        <taxon>Bivalvia</taxon>
        <taxon>Autobranchia</taxon>
        <taxon>Pteriomorphia</taxon>
        <taxon>Ostreida</taxon>
        <taxon>Ostreoidea</taxon>
        <taxon>Ostreidae</taxon>
        <taxon>Magallana</taxon>
    </lineage>
</organism>
<dbReference type="PANTHER" id="PTHR32078">
    <property type="entry name" value="NUCLEAR PROTEIN MDM1"/>
    <property type="match status" value="1"/>
</dbReference>
<feature type="region of interest" description="Disordered" evidence="10">
    <location>
        <begin position="328"/>
        <end position="455"/>
    </location>
</feature>
<feature type="compositionally biased region" description="Basic residues" evidence="10">
    <location>
        <begin position="721"/>
        <end position="732"/>
    </location>
</feature>
<evidence type="ECO:0000256" key="6">
    <source>
        <dbReference type="ARBA" id="ARBA00022701"/>
    </source>
</evidence>
<feature type="region of interest" description="Disordered" evidence="10">
    <location>
        <begin position="183"/>
        <end position="212"/>
    </location>
</feature>
<dbReference type="HOGENOM" id="CLU_312906_0_0_1"/>
<feature type="compositionally biased region" description="Basic residues" evidence="10">
    <location>
        <begin position="681"/>
        <end position="696"/>
    </location>
</feature>
<dbReference type="EMBL" id="JH817227">
    <property type="protein sequence ID" value="EKC42562.1"/>
    <property type="molecule type" value="Genomic_DNA"/>
</dbReference>
<evidence type="ECO:0000256" key="5">
    <source>
        <dbReference type="ARBA" id="ARBA00022490"/>
    </source>
</evidence>
<feature type="region of interest" description="Disordered" evidence="10">
    <location>
        <begin position="841"/>
        <end position="860"/>
    </location>
</feature>
<evidence type="ECO:0000256" key="3">
    <source>
        <dbReference type="ARBA" id="ARBA00010494"/>
    </source>
</evidence>
<sequence length="937" mass="105554">MFIQVQGKSEYDRNYKWLDSFKSKSFTPTIEQIAPAAGCESIELGTVMEPPLQRKKRCTGPPTTLSTDFNQFPDAASDDFALLGRNDKFMENVRYKAKSHHTAPAREASPPKQQRLQEKENRRKAPKPTPAPFVDTTKFRQQSKSEEQQPSTPLTPRKEKNESSSLYKEIALREKEAALRQKFSKLDREGGRKTAPSALRQSKEQYSKTIDDNRMESAVKSWVKDKNVGSMNEFAQTNLDKGIADSAPEAPADYALRYKTGVSVPRPRRHKFSEYQKSFSWKDGAKASPVLAAEQVVYNSNPALVPPQKSFVKDSEYAAQFKQYNAMPVSSDDLKAIPRAEKPRSKVKRSKSTGALRVDKRPAAGSGPLITPDNKRQTIESELQGEPQDAPSSPPIHQGNLKRPRSEYTSNFRSPTKFQYDGAWHGADPPHLQPTREPEKEKPVKKSGPVEDSAPALSNWFAEVIELRRKAAEYKKRAQGTHFSREHLVQLIAQQNQAWDNLSTARSGSSTLSALSLESGASAKLRAQKIELSEKPLLKIENIDTNNETLDNELCKGVRKSNDKMQQLKADPVVMETKFNNKLRLETKKENTNHRNVKTKSKKVEMANKIEDDVSLMAHEGSDEEQGKPDFVPEKHMDLTTKQRYKKSQSRKKAWQEMDESRDYRQDDLSLMVQEGSERRAKSRGRKKHRSRRARRREQEEASEVTPDFPSDTGRIPTPKMRSKSAGARHHLDRTTPVVGGAMLSSPPRPEKKSPVKVSRSWCTPQDVYDDEVSTVLSSDRFEPVVGQKLAKTYDVKKGPLATTPTFGLASKDTHFLRDDEVSVDKPLETVFVDSPAKVRMTGNVSSGDEKPARKSKKPTKFEAQRTIKEGYGQTYNKPMVWGIDGGMTIPRIEPDDDALSLSVRSIASSCSLASEVYERAQKRTQEFWGKDGIASR</sequence>
<keyword evidence="7" id="KW-0206">Cytoskeleton</keyword>
<name>K1QZU5_MAGGI</name>
<proteinExistence type="inferred from homology"/>
<evidence type="ECO:0000313" key="11">
    <source>
        <dbReference type="EMBL" id="EKC42562.1"/>
    </source>
</evidence>
<feature type="compositionally biased region" description="Polar residues" evidence="10">
    <location>
        <begin position="407"/>
        <end position="417"/>
    </location>
</feature>